<dbReference type="GO" id="GO:0070534">
    <property type="term" value="P:protein K63-linked ubiquitination"/>
    <property type="evidence" value="ECO:0007669"/>
    <property type="project" value="UniProtKB-UniRule"/>
</dbReference>
<evidence type="ECO:0000256" key="8">
    <source>
        <dbReference type="ARBA" id="ARBA00022737"/>
    </source>
</evidence>
<comment type="caution">
    <text evidence="18">The sequence shown here is derived from an EMBL/GenBank/DDBJ whole genome shotgun (WGS) entry which is preliminary data.</text>
</comment>
<gene>
    <name evidence="18" type="ORF">BJ878DRAFT_485993</name>
</gene>
<evidence type="ECO:0000256" key="14">
    <source>
        <dbReference type="ARBA" id="ARBA00023242"/>
    </source>
</evidence>
<dbReference type="CDD" id="cd16656">
    <property type="entry name" value="RING-Ubox_PRP19"/>
    <property type="match status" value="1"/>
</dbReference>
<dbReference type="Gene3D" id="3.30.40.10">
    <property type="entry name" value="Zinc/RING finger domain, C3HC4 (zinc finger)"/>
    <property type="match status" value="1"/>
</dbReference>
<dbReference type="FunFam" id="3.30.40.10:FF:000027">
    <property type="entry name" value="Pre-mRNA-processing factor 19, putative"/>
    <property type="match status" value="1"/>
</dbReference>
<feature type="repeat" description="WD" evidence="15">
    <location>
        <begin position="273"/>
        <end position="314"/>
    </location>
</feature>
<dbReference type="PANTHER" id="PTHR43995:SF1">
    <property type="entry name" value="PRE-MRNA-PROCESSING FACTOR 19"/>
    <property type="match status" value="1"/>
</dbReference>
<keyword evidence="9 16" id="KW-0227">DNA damage</keyword>
<evidence type="ECO:0000256" key="10">
    <source>
        <dbReference type="ARBA" id="ARBA00022786"/>
    </source>
</evidence>
<keyword evidence="13 16" id="KW-0234">DNA repair</keyword>
<comment type="subcellular location">
    <subcellularLocation>
        <location evidence="1 16">Nucleus</location>
    </subcellularLocation>
</comment>
<evidence type="ECO:0000256" key="12">
    <source>
        <dbReference type="ARBA" id="ARBA00023187"/>
    </source>
</evidence>
<proteinExistence type="inferred from homology"/>
<dbReference type="GO" id="GO:0006281">
    <property type="term" value="P:DNA repair"/>
    <property type="evidence" value="ECO:0007669"/>
    <property type="project" value="UniProtKB-KW"/>
</dbReference>
<dbReference type="EC" id="2.3.2.27" evidence="16"/>
<evidence type="ECO:0000313" key="19">
    <source>
        <dbReference type="Proteomes" id="UP000887226"/>
    </source>
</evidence>
<keyword evidence="11" id="KW-0697">Rotamase</keyword>
<organism evidence="18 19">
    <name type="scientific">Calycina marina</name>
    <dbReference type="NCBI Taxonomy" id="1763456"/>
    <lineage>
        <taxon>Eukaryota</taxon>
        <taxon>Fungi</taxon>
        <taxon>Dikarya</taxon>
        <taxon>Ascomycota</taxon>
        <taxon>Pezizomycotina</taxon>
        <taxon>Leotiomycetes</taxon>
        <taxon>Helotiales</taxon>
        <taxon>Pezizellaceae</taxon>
        <taxon>Calycina</taxon>
    </lineage>
</organism>
<dbReference type="SMART" id="SM00504">
    <property type="entry name" value="Ubox"/>
    <property type="match status" value="1"/>
</dbReference>
<evidence type="ECO:0000256" key="1">
    <source>
        <dbReference type="ARBA" id="ARBA00004123"/>
    </source>
</evidence>
<comment type="catalytic activity">
    <reaction evidence="16">
        <text>S-ubiquitinyl-[E2 ubiquitin-conjugating enzyme]-L-cysteine + [acceptor protein]-L-lysine = [E2 ubiquitin-conjugating enzyme]-L-cysteine + N(6)-ubiquitinyl-[acceptor protein]-L-lysine.</text>
        <dbReference type="EC" id="2.3.2.27"/>
    </reaction>
</comment>
<comment type="pathway">
    <text evidence="2 16">Protein modification; protein ubiquitination.</text>
</comment>
<sequence length="474" mass="50116">MLCSISGEAPQHPVASSKSGIVFEKRLIEAYITENHKDPVNGEDLEISDLIDLKSSRIVVPRPPTLTSIPSLLSTFQNEWDALALETFNIRQQLQQTRQELATALYQNDAAIRVITRLTKERDEARDALSKVSIGAGIASNGDAMQVDSQGLSEELSLKVDEAQQKLSQSRRKRPVPKGWTTTETIEKFGEGVIPSEVLYPGATALAVNEAGESIIIGGSDGTAGVYSVPEKKVIQSMKVGGAVTDVVWYGNSAVVSSSSGAVKVFGAEEKSFSSHAGSATALALHPCGDILATVGVDKSFVFYDLVSGTAVTQVYTDSELTSAAFHPDGHLFAAGGADGQIKLFHVKSGESAANFDLGGPVQDITFSENGIWFAAVANGSNSVVVFDLRKEGDAARAKVLEIGGQVDAIGWDYSGQYLAAAGPGGLTISQYTKSSKSWSDVISLAVPSTAVEWGPQAKSLFTVNSDGILTILR</sequence>
<dbReference type="PROSITE" id="PS50082">
    <property type="entry name" value="WD_REPEATS_2"/>
    <property type="match status" value="2"/>
</dbReference>
<evidence type="ECO:0000256" key="11">
    <source>
        <dbReference type="ARBA" id="ARBA00023110"/>
    </source>
</evidence>
<dbReference type="InterPro" id="IPR036322">
    <property type="entry name" value="WD40_repeat_dom_sf"/>
</dbReference>
<feature type="domain" description="U-box" evidence="17">
    <location>
        <begin position="1"/>
        <end position="70"/>
    </location>
</feature>
<evidence type="ECO:0000256" key="2">
    <source>
        <dbReference type="ARBA" id="ARBA00004906"/>
    </source>
</evidence>
<dbReference type="GO" id="GO:0003755">
    <property type="term" value="F:peptidyl-prolyl cis-trans isomerase activity"/>
    <property type="evidence" value="ECO:0007669"/>
    <property type="project" value="UniProtKB-KW"/>
</dbReference>
<dbReference type="PANTHER" id="PTHR43995">
    <property type="entry name" value="PRE-MRNA-PROCESSING FACTOR 19"/>
    <property type="match status" value="1"/>
</dbReference>
<evidence type="ECO:0000256" key="4">
    <source>
        <dbReference type="ARBA" id="ARBA00022574"/>
    </source>
</evidence>
<dbReference type="AlphaFoldDB" id="A0A9P7ZBM0"/>
<feature type="repeat" description="WD" evidence="15">
    <location>
        <begin position="321"/>
        <end position="355"/>
    </location>
</feature>
<dbReference type="InterPro" id="IPR001680">
    <property type="entry name" value="WD40_rpt"/>
</dbReference>
<evidence type="ECO:0000256" key="16">
    <source>
        <dbReference type="RuleBase" id="RU367101"/>
    </source>
</evidence>
<dbReference type="InterPro" id="IPR015943">
    <property type="entry name" value="WD40/YVTN_repeat-like_dom_sf"/>
</dbReference>
<dbReference type="InterPro" id="IPR003613">
    <property type="entry name" value="Ubox_domain"/>
</dbReference>
<dbReference type="SUPFAM" id="SSF57850">
    <property type="entry name" value="RING/U-box"/>
    <property type="match status" value="1"/>
</dbReference>
<comment type="similarity">
    <text evidence="3 16">Belongs to the WD repeat PRP19 family.</text>
</comment>
<evidence type="ECO:0000256" key="15">
    <source>
        <dbReference type="PROSITE-ProRule" id="PRU00221"/>
    </source>
</evidence>
<evidence type="ECO:0000259" key="17">
    <source>
        <dbReference type="PROSITE" id="PS51698"/>
    </source>
</evidence>
<accession>A0A9P7ZBM0</accession>
<dbReference type="GO" id="GO:0061630">
    <property type="term" value="F:ubiquitin protein ligase activity"/>
    <property type="evidence" value="ECO:0007669"/>
    <property type="project" value="UniProtKB-UniRule"/>
</dbReference>
<evidence type="ECO:0000313" key="18">
    <source>
        <dbReference type="EMBL" id="KAG9248921.1"/>
    </source>
</evidence>
<keyword evidence="6 16" id="KW-0808">Transferase</keyword>
<keyword evidence="7 16" id="KW-0747">Spliceosome</keyword>
<dbReference type="Gene3D" id="2.130.10.10">
    <property type="entry name" value="YVTN repeat-like/Quinoprotein amine dehydrogenase"/>
    <property type="match status" value="1"/>
</dbReference>
<evidence type="ECO:0000256" key="7">
    <source>
        <dbReference type="ARBA" id="ARBA00022728"/>
    </source>
</evidence>
<evidence type="ECO:0000256" key="9">
    <source>
        <dbReference type="ARBA" id="ARBA00022763"/>
    </source>
</evidence>
<keyword evidence="5 16" id="KW-0507">mRNA processing</keyword>
<dbReference type="Pfam" id="PF00400">
    <property type="entry name" value="WD40"/>
    <property type="match status" value="1"/>
</dbReference>
<comment type="function">
    <text evidence="16">Ubiquitin-protein ligase which is mainly involved pre-mRNA splicing and DNA repair. Required for pre-mRNA splicing as component of the spliceosome.</text>
</comment>
<keyword evidence="14 16" id="KW-0539">Nucleus</keyword>
<keyword evidence="8" id="KW-0677">Repeat</keyword>
<evidence type="ECO:0000256" key="5">
    <source>
        <dbReference type="ARBA" id="ARBA00022664"/>
    </source>
</evidence>
<dbReference type="Proteomes" id="UP000887226">
    <property type="component" value="Unassembled WGS sequence"/>
</dbReference>
<comment type="subunit">
    <text evidence="16">Homotetramer.</text>
</comment>
<name>A0A9P7ZBM0_9HELO</name>
<dbReference type="Pfam" id="PF08606">
    <property type="entry name" value="Prp19"/>
    <property type="match status" value="1"/>
</dbReference>
<keyword evidence="12 16" id="KW-0508">mRNA splicing</keyword>
<keyword evidence="11" id="KW-0413">Isomerase</keyword>
<dbReference type="InterPro" id="IPR038959">
    <property type="entry name" value="Prp19"/>
</dbReference>
<dbReference type="InterPro" id="IPR013083">
    <property type="entry name" value="Znf_RING/FYVE/PHD"/>
</dbReference>
<dbReference type="PROSITE" id="PS51698">
    <property type="entry name" value="U_BOX"/>
    <property type="match status" value="1"/>
</dbReference>
<dbReference type="InterPro" id="IPR055340">
    <property type="entry name" value="RING-Ubox_PRP19"/>
</dbReference>
<keyword evidence="19" id="KW-1185">Reference proteome</keyword>
<dbReference type="GO" id="GO:0071006">
    <property type="term" value="C:U2-type catalytic step 1 spliceosome"/>
    <property type="evidence" value="ECO:0007669"/>
    <property type="project" value="TreeGrafter"/>
</dbReference>
<dbReference type="OrthoDB" id="687049at2759"/>
<dbReference type="GO" id="GO:0005737">
    <property type="term" value="C:cytoplasm"/>
    <property type="evidence" value="ECO:0007669"/>
    <property type="project" value="TreeGrafter"/>
</dbReference>
<evidence type="ECO:0000256" key="13">
    <source>
        <dbReference type="ARBA" id="ARBA00023204"/>
    </source>
</evidence>
<keyword evidence="10 16" id="KW-0833">Ubl conjugation pathway</keyword>
<keyword evidence="4 15" id="KW-0853">WD repeat</keyword>
<dbReference type="SMART" id="SM00320">
    <property type="entry name" value="WD40"/>
    <property type="match status" value="4"/>
</dbReference>
<evidence type="ECO:0000256" key="6">
    <source>
        <dbReference type="ARBA" id="ARBA00022679"/>
    </source>
</evidence>
<reference evidence="18" key="1">
    <citation type="journal article" date="2021" name="IMA Fungus">
        <title>Genomic characterization of three marine fungi, including Emericellopsis atlantica sp. nov. with signatures of a generalist lifestyle and marine biomass degradation.</title>
        <authorList>
            <person name="Hagestad O.C."/>
            <person name="Hou L."/>
            <person name="Andersen J.H."/>
            <person name="Hansen E.H."/>
            <person name="Altermark B."/>
            <person name="Li C."/>
            <person name="Kuhnert E."/>
            <person name="Cox R.J."/>
            <person name="Crous P.W."/>
            <person name="Spatafora J.W."/>
            <person name="Lail K."/>
            <person name="Amirebrahimi M."/>
            <person name="Lipzen A."/>
            <person name="Pangilinan J."/>
            <person name="Andreopoulos W."/>
            <person name="Hayes R.D."/>
            <person name="Ng V."/>
            <person name="Grigoriev I.V."/>
            <person name="Jackson S.A."/>
            <person name="Sutton T.D.S."/>
            <person name="Dobson A.D.W."/>
            <person name="Rama T."/>
        </authorList>
    </citation>
    <scope>NUCLEOTIDE SEQUENCE</scope>
    <source>
        <strain evidence="18">TRa3180A</strain>
    </source>
</reference>
<dbReference type="GO" id="GO:0000974">
    <property type="term" value="C:Prp19 complex"/>
    <property type="evidence" value="ECO:0007669"/>
    <property type="project" value="UniProtKB-UniRule"/>
</dbReference>
<dbReference type="InterPro" id="IPR013915">
    <property type="entry name" value="Prp19_cc"/>
</dbReference>
<dbReference type="Pfam" id="PF12894">
    <property type="entry name" value="ANAPC4_WD40"/>
    <property type="match status" value="1"/>
</dbReference>
<dbReference type="EMBL" id="MU253741">
    <property type="protein sequence ID" value="KAG9248921.1"/>
    <property type="molecule type" value="Genomic_DNA"/>
</dbReference>
<dbReference type="GO" id="GO:0000398">
    <property type="term" value="P:mRNA splicing, via spliceosome"/>
    <property type="evidence" value="ECO:0007669"/>
    <property type="project" value="InterPro"/>
</dbReference>
<evidence type="ECO:0000256" key="3">
    <source>
        <dbReference type="ARBA" id="ARBA00006388"/>
    </source>
</evidence>
<protein>
    <recommendedName>
        <fullName evidence="16">Pre-mRNA-processing factor 19</fullName>
        <ecNumber evidence="16">2.3.2.27</ecNumber>
    </recommendedName>
</protein>
<dbReference type="InterPro" id="IPR024977">
    <property type="entry name" value="Apc4-like_WD40_dom"/>
</dbReference>
<dbReference type="SUPFAM" id="SSF50978">
    <property type="entry name" value="WD40 repeat-like"/>
    <property type="match status" value="1"/>
</dbReference>